<evidence type="ECO:0000256" key="4">
    <source>
        <dbReference type="ARBA" id="ARBA00023014"/>
    </source>
</evidence>
<gene>
    <name evidence="6" type="ORF">NCTC13533_03690</name>
</gene>
<evidence type="ECO:0000313" key="6">
    <source>
        <dbReference type="EMBL" id="STD04649.1"/>
    </source>
</evidence>
<keyword evidence="2" id="KW-0479">Metal-binding</keyword>
<dbReference type="GO" id="GO:0051537">
    <property type="term" value="F:2 iron, 2 sulfur cluster binding"/>
    <property type="evidence" value="ECO:0007669"/>
    <property type="project" value="UniProtKB-KW"/>
</dbReference>
<keyword evidence="4" id="KW-0411">Iron-sulfur</keyword>
<keyword evidence="1" id="KW-0001">2Fe-2S</keyword>
<dbReference type="InterPro" id="IPR023614">
    <property type="entry name" value="Porin_dom_sf"/>
</dbReference>
<evidence type="ECO:0000256" key="3">
    <source>
        <dbReference type="ARBA" id="ARBA00023004"/>
    </source>
</evidence>
<dbReference type="CDD" id="cd03467">
    <property type="entry name" value="Rieske"/>
    <property type="match status" value="1"/>
</dbReference>
<dbReference type="PROSITE" id="PS51257">
    <property type="entry name" value="PROKAR_LIPOPROTEIN"/>
    <property type="match status" value="1"/>
</dbReference>
<evidence type="ECO:0000256" key="1">
    <source>
        <dbReference type="ARBA" id="ARBA00022714"/>
    </source>
</evidence>
<dbReference type="Proteomes" id="UP000255224">
    <property type="component" value="Unassembled WGS sequence"/>
</dbReference>
<dbReference type="EMBL" id="UFVQ01000003">
    <property type="protein sequence ID" value="STD04649.1"/>
    <property type="molecule type" value="Genomic_DNA"/>
</dbReference>
<evidence type="ECO:0000256" key="2">
    <source>
        <dbReference type="ARBA" id="ARBA00022723"/>
    </source>
</evidence>
<dbReference type="InterPro" id="IPR036922">
    <property type="entry name" value="Rieske_2Fe-2S_sf"/>
</dbReference>
<dbReference type="PROSITE" id="PS51296">
    <property type="entry name" value="RIESKE"/>
    <property type="match status" value="1"/>
</dbReference>
<dbReference type="GO" id="GO:0046872">
    <property type="term" value="F:metal ion binding"/>
    <property type="evidence" value="ECO:0007669"/>
    <property type="project" value="UniProtKB-KW"/>
</dbReference>
<proteinExistence type="predicted"/>
<dbReference type="Gene3D" id="2.40.160.10">
    <property type="entry name" value="Porin"/>
    <property type="match status" value="1"/>
</dbReference>
<name>A0A376E8A9_CHRCU</name>
<keyword evidence="3" id="KW-0408">Iron</keyword>
<feature type="domain" description="Rieske" evidence="5">
    <location>
        <begin position="69"/>
        <end position="142"/>
    </location>
</feature>
<dbReference type="Gene3D" id="2.102.10.10">
    <property type="entry name" value="Rieske [2Fe-2S] iron-sulphur domain"/>
    <property type="match status" value="1"/>
</dbReference>
<organism evidence="6 7">
    <name type="scientific">Chryseobacterium carnipullorum</name>
    <dbReference type="NCBI Taxonomy" id="1124835"/>
    <lineage>
        <taxon>Bacteria</taxon>
        <taxon>Pseudomonadati</taxon>
        <taxon>Bacteroidota</taxon>
        <taxon>Flavobacteriia</taxon>
        <taxon>Flavobacteriales</taxon>
        <taxon>Weeksellaceae</taxon>
        <taxon>Chryseobacterium group</taxon>
        <taxon>Chryseobacterium</taxon>
    </lineage>
</organism>
<dbReference type="SUPFAM" id="SSF56935">
    <property type="entry name" value="Porins"/>
    <property type="match status" value="1"/>
</dbReference>
<evidence type="ECO:0000259" key="5">
    <source>
        <dbReference type="PROSITE" id="PS51296"/>
    </source>
</evidence>
<evidence type="ECO:0000313" key="7">
    <source>
        <dbReference type="Proteomes" id="UP000255224"/>
    </source>
</evidence>
<sequence>MDRLEFLKKCSLVCLGFTAIPPILSGCISNKMISGAIKDDYIILPLEDFMDTKYPDKKLSYVIIQNESLKYPICVFRFSETEYEALWMQCTHQGSQLQVFGDKLQCPAHGSEFSNQGLVQNGPADQTLRKFPVYIESDFFENFFKKTGMKKIIYLIIILIFQEATAQIDSELLKRIPVDSSRSLNMDAVYKRPFLGLGKVPVSIGGYAEANWQHISTDGISDGHQFQLRRMTLFVSSTISSKIKFLSEIELEEGGKEINIEFAAIDVEFNPLLNLRGGIIMNPIGAFNQNHDGPKWEFTDRPISATEMLPATFSNAGFGFYGKMYKAEWMFGYEVYLSGNFDNSIIDNNQNKTYLPAAKSNPERFEEINSGVPLLTAKIATRHEKAGEFGVSYMGGIYNKFQDEGLQVDDKRRVRVFALDYNNTLPNLGTLITAEWAWVKVDVPETYTQQYGDRQHGGFIDIVQPIIKRKILDWERATVNLACRLEYVDWNVGHFREDNSKIGEDLWSIMPAISFRPNAQTVFRLNYRFQKQKDIFANPAAKTVGFSFGISTYF</sequence>
<accession>A0A376E8A9</accession>
<dbReference type="RefSeq" id="WP_128124948.1">
    <property type="nucleotide sequence ID" value="NZ_UFVQ01000003.1"/>
</dbReference>
<protein>
    <submittedName>
        <fullName evidence="6">Rieske [2Fe-2S] domain</fullName>
    </submittedName>
</protein>
<dbReference type="InterPro" id="IPR017941">
    <property type="entry name" value="Rieske_2Fe-2S"/>
</dbReference>
<dbReference type="SUPFAM" id="SSF50022">
    <property type="entry name" value="ISP domain"/>
    <property type="match status" value="1"/>
</dbReference>
<dbReference type="Pfam" id="PF00355">
    <property type="entry name" value="Rieske"/>
    <property type="match status" value="1"/>
</dbReference>
<dbReference type="AlphaFoldDB" id="A0A376E8A9"/>
<reference evidence="6 7" key="1">
    <citation type="submission" date="2018-06" db="EMBL/GenBank/DDBJ databases">
        <authorList>
            <consortium name="Pathogen Informatics"/>
            <person name="Doyle S."/>
        </authorList>
    </citation>
    <scope>NUCLEOTIDE SEQUENCE [LARGE SCALE GENOMIC DNA]</scope>
    <source>
        <strain evidence="6 7">NCTC13533</strain>
    </source>
</reference>